<evidence type="ECO:0000313" key="2">
    <source>
        <dbReference type="Proteomes" id="UP001054837"/>
    </source>
</evidence>
<organism evidence="1 2">
    <name type="scientific">Caerostris darwini</name>
    <dbReference type="NCBI Taxonomy" id="1538125"/>
    <lineage>
        <taxon>Eukaryota</taxon>
        <taxon>Metazoa</taxon>
        <taxon>Ecdysozoa</taxon>
        <taxon>Arthropoda</taxon>
        <taxon>Chelicerata</taxon>
        <taxon>Arachnida</taxon>
        <taxon>Araneae</taxon>
        <taxon>Araneomorphae</taxon>
        <taxon>Entelegynae</taxon>
        <taxon>Araneoidea</taxon>
        <taxon>Araneidae</taxon>
        <taxon>Caerostris</taxon>
    </lineage>
</organism>
<dbReference type="Proteomes" id="UP001054837">
    <property type="component" value="Unassembled WGS sequence"/>
</dbReference>
<evidence type="ECO:0000313" key="1">
    <source>
        <dbReference type="EMBL" id="GIY32846.1"/>
    </source>
</evidence>
<reference evidence="1 2" key="1">
    <citation type="submission" date="2021-06" db="EMBL/GenBank/DDBJ databases">
        <title>Caerostris darwini draft genome.</title>
        <authorList>
            <person name="Kono N."/>
            <person name="Arakawa K."/>
        </authorList>
    </citation>
    <scope>NUCLEOTIDE SEQUENCE [LARGE SCALE GENOMIC DNA]</scope>
</reference>
<dbReference type="AlphaFoldDB" id="A0AAV4SJ45"/>
<proteinExistence type="predicted"/>
<gene>
    <name evidence="1" type="ORF">CDAR_612551</name>
</gene>
<comment type="caution">
    <text evidence="1">The sequence shown here is derived from an EMBL/GenBank/DDBJ whole genome shotgun (WGS) entry which is preliminary data.</text>
</comment>
<protein>
    <submittedName>
        <fullName evidence="1">Uncharacterized protein</fullName>
    </submittedName>
</protein>
<dbReference type="EMBL" id="BPLQ01007868">
    <property type="protein sequence ID" value="GIY32846.1"/>
    <property type="molecule type" value="Genomic_DNA"/>
</dbReference>
<accession>A0AAV4SJ45</accession>
<name>A0AAV4SJ45_9ARAC</name>
<keyword evidence="2" id="KW-1185">Reference proteome</keyword>
<sequence>MAAAGEIHIAAKRSIKRRYRLHFIWFGCLCKHNHFETSVSNSPTAHALYTCVHTLARMLHKDLMRRALITGGTAAPRDRLFSRLRCTAPKRSCGHIRGILPPSFREGFV</sequence>